<accession>A0A9Q0S9Y3</accession>
<organism evidence="2 3">
    <name type="scientific">Pseudolycoriella hygida</name>
    <dbReference type="NCBI Taxonomy" id="35572"/>
    <lineage>
        <taxon>Eukaryota</taxon>
        <taxon>Metazoa</taxon>
        <taxon>Ecdysozoa</taxon>
        <taxon>Arthropoda</taxon>
        <taxon>Hexapoda</taxon>
        <taxon>Insecta</taxon>
        <taxon>Pterygota</taxon>
        <taxon>Neoptera</taxon>
        <taxon>Endopterygota</taxon>
        <taxon>Diptera</taxon>
        <taxon>Nematocera</taxon>
        <taxon>Sciaroidea</taxon>
        <taxon>Sciaridae</taxon>
        <taxon>Pseudolycoriella</taxon>
    </lineage>
</organism>
<protein>
    <submittedName>
        <fullName evidence="2">Uncharacterized protein</fullName>
    </submittedName>
</protein>
<feature type="compositionally biased region" description="Polar residues" evidence="1">
    <location>
        <begin position="54"/>
        <end position="84"/>
    </location>
</feature>
<proteinExistence type="predicted"/>
<evidence type="ECO:0000256" key="1">
    <source>
        <dbReference type="SAM" id="MobiDB-lite"/>
    </source>
</evidence>
<evidence type="ECO:0000313" key="3">
    <source>
        <dbReference type="Proteomes" id="UP001151699"/>
    </source>
</evidence>
<keyword evidence="3" id="KW-1185">Reference proteome</keyword>
<reference evidence="2" key="1">
    <citation type="submission" date="2022-07" db="EMBL/GenBank/DDBJ databases">
        <authorList>
            <person name="Trinca V."/>
            <person name="Uliana J.V.C."/>
            <person name="Torres T.T."/>
            <person name="Ward R.J."/>
            <person name="Monesi N."/>
        </authorList>
    </citation>
    <scope>NUCLEOTIDE SEQUENCE</scope>
    <source>
        <strain evidence="2">HSMRA1968</strain>
        <tissue evidence="2">Whole embryos</tissue>
    </source>
</reference>
<dbReference type="Gene3D" id="3.30.40.10">
    <property type="entry name" value="Zinc/RING finger domain, C3HC4 (zinc finger)"/>
    <property type="match status" value="1"/>
</dbReference>
<dbReference type="AlphaFoldDB" id="A0A9Q0S9Y3"/>
<dbReference type="Proteomes" id="UP001151699">
    <property type="component" value="Chromosome A"/>
</dbReference>
<sequence>MSSEIITQLLDTVQELIDRLRQAGYDTRNLRQTVPLCERASTPAEVITIEDSDVSTTGESPVRNNGIQSTPPSHSSVNVDNIHSTPAAGASGMQNHRRNTRSRSPYQIRYSWSRSPSSRRCKRSRSSCRRRYSSSATNICRHMSCETCLHAWLNTGGRSGCSLCRQESPAVYGW</sequence>
<evidence type="ECO:0000313" key="2">
    <source>
        <dbReference type="EMBL" id="KAJ6649010.1"/>
    </source>
</evidence>
<dbReference type="InterPro" id="IPR013083">
    <property type="entry name" value="Znf_RING/FYVE/PHD"/>
</dbReference>
<dbReference type="EMBL" id="WJQU01000001">
    <property type="protein sequence ID" value="KAJ6649010.1"/>
    <property type="molecule type" value="Genomic_DNA"/>
</dbReference>
<feature type="region of interest" description="Disordered" evidence="1">
    <location>
        <begin position="52"/>
        <end position="109"/>
    </location>
</feature>
<name>A0A9Q0S9Y3_9DIPT</name>
<feature type="non-terminal residue" evidence="2">
    <location>
        <position position="1"/>
    </location>
</feature>
<dbReference type="SUPFAM" id="SSF57850">
    <property type="entry name" value="RING/U-box"/>
    <property type="match status" value="1"/>
</dbReference>
<comment type="caution">
    <text evidence="2">The sequence shown here is derived from an EMBL/GenBank/DDBJ whole genome shotgun (WGS) entry which is preliminary data.</text>
</comment>
<gene>
    <name evidence="2" type="ORF">Bhyg_04242</name>
</gene>